<dbReference type="RefSeq" id="WP_163494221.1">
    <property type="nucleotide sequence ID" value="NZ_CP048711.1"/>
</dbReference>
<proteinExistence type="predicted"/>
<feature type="domain" description="VOC" evidence="2">
    <location>
        <begin position="20"/>
        <end position="146"/>
    </location>
</feature>
<evidence type="ECO:0000313" key="4">
    <source>
        <dbReference type="Proteomes" id="UP000477680"/>
    </source>
</evidence>
<name>A0A6C0TYR7_9GAMM</name>
<dbReference type="PANTHER" id="PTHR36110">
    <property type="entry name" value="RING-CLEAVING DIOXYGENASE MHQE-RELATED"/>
    <property type="match status" value="1"/>
</dbReference>
<dbReference type="InterPro" id="IPR052537">
    <property type="entry name" value="Extradiol_RC_dioxygenase"/>
</dbReference>
<dbReference type="InterPro" id="IPR029068">
    <property type="entry name" value="Glyas_Bleomycin-R_OHBP_Dase"/>
</dbReference>
<protein>
    <submittedName>
        <fullName evidence="3">Glyoxalase</fullName>
    </submittedName>
</protein>
<evidence type="ECO:0000313" key="3">
    <source>
        <dbReference type="EMBL" id="QIB64972.1"/>
    </source>
</evidence>
<sequence>MTDATKNTTQQARPGGNLTGHHHITIGVGNPQEDFDFHTKVLGLKCVKRTLFYDGAVPVYHFYYGNDFGDESTLLTTFPLEHVGVNAVEGVGQCSSATLSIPVSAMDYWRRRLKEHGFDVTEKDYFGERHLEFRSPHNINLAMVGIGDDDRKPRTGGPVPPEMMIRGTHTAGVSTRDMEFMGEFMEVAWGSRKVAEDGNVVRYEMGDGGTGTYTDFFVEPNRRPGSWYVGNGAIHHHAYNVATREQQDAIKFFVEGLGYTDCSEPKDRGYFDSIYIRTPSGALFEACCSHEQSFLCNEPYETLGTKLMMSPQVEQNIEETLAIIGRIEG</sequence>
<dbReference type="Gene3D" id="3.10.180.10">
    <property type="entry name" value="2,3-Dihydroxybiphenyl 1,2-Dioxygenase, domain 1"/>
    <property type="match status" value="2"/>
</dbReference>
<reference evidence="3 4" key="1">
    <citation type="submission" date="2020-02" db="EMBL/GenBank/DDBJ databases">
        <title>Genome sequencing for Kineobactrum sp. M2.</title>
        <authorList>
            <person name="Park S.-J."/>
        </authorList>
    </citation>
    <scope>NUCLEOTIDE SEQUENCE [LARGE SCALE GENOMIC DNA]</scope>
    <source>
        <strain evidence="3 4">M2</strain>
    </source>
</reference>
<gene>
    <name evidence="3" type="ORF">G3T16_05735</name>
</gene>
<dbReference type="PANTHER" id="PTHR36110:SF4">
    <property type="entry name" value="RING-CLEAVING DIOXYGENASE MHQA-RELATED"/>
    <property type="match status" value="1"/>
</dbReference>
<keyword evidence="4" id="KW-1185">Reference proteome</keyword>
<accession>A0A6C0TYR7</accession>
<dbReference type="EMBL" id="CP048711">
    <property type="protein sequence ID" value="QIB64972.1"/>
    <property type="molecule type" value="Genomic_DNA"/>
</dbReference>
<dbReference type="SUPFAM" id="SSF54593">
    <property type="entry name" value="Glyoxalase/Bleomycin resistance protein/Dihydroxybiphenyl dioxygenase"/>
    <property type="match status" value="1"/>
</dbReference>
<dbReference type="Proteomes" id="UP000477680">
    <property type="component" value="Chromosome"/>
</dbReference>
<dbReference type="KEGG" id="kim:G3T16_05735"/>
<evidence type="ECO:0000256" key="1">
    <source>
        <dbReference type="SAM" id="MobiDB-lite"/>
    </source>
</evidence>
<feature type="compositionally biased region" description="Polar residues" evidence="1">
    <location>
        <begin position="1"/>
        <end position="12"/>
    </location>
</feature>
<organism evidence="3 4">
    <name type="scientific">Kineobactrum salinum</name>
    <dbReference type="NCBI Taxonomy" id="2708301"/>
    <lineage>
        <taxon>Bacteria</taxon>
        <taxon>Pseudomonadati</taxon>
        <taxon>Pseudomonadota</taxon>
        <taxon>Gammaproteobacteria</taxon>
        <taxon>Cellvibrionales</taxon>
        <taxon>Halieaceae</taxon>
        <taxon>Kineobactrum</taxon>
    </lineage>
</organism>
<evidence type="ECO:0000259" key="2">
    <source>
        <dbReference type="PROSITE" id="PS51819"/>
    </source>
</evidence>
<feature type="region of interest" description="Disordered" evidence="1">
    <location>
        <begin position="1"/>
        <end position="23"/>
    </location>
</feature>
<dbReference type="InterPro" id="IPR037523">
    <property type="entry name" value="VOC_core"/>
</dbReference>
<dbReference type="PROSITE" id="PS51819">
    <property type="entry name" value="VOC"/>
    <property type="match status" value="2"/>
</dbReference>
<feature type="domain" description="VOC" evidence="2">
    <location>
        <begin position="166"/>
        <end position="289"/>
    </location>
</feature>
<dbReference type="AlphaFoldDB" id="A0A6C0TYR7"/>